<feature type="domain" description="C2H2-type" evidence="6">
    <location>
        <begin position="142"/>
        <end position="169"/>
    </location>
</feature>
<keyword evidence="8" id="KW-1185">Reference proteome</keyword>
<dbReference type="Proteomes" id="UP001162164">
    <property type="component" value="Unassembled WGS sequence"/>
</dbReference>
<accession>A0ABQ9JZF8</accession>
<reference evidence="7" key="1">
    <citation type="journal article" date="2023" name="Insect Mol. Biol.">
        <title>Genome sequencing provides insights into the evolution of gene families encoding plant cell wall-degrading enzymes in longhorned beetles.</title>
        <authorList>
            <person name="Shin N.R."/>
            <person name="Okamura Y."/>
            <person name="Kirsch R."/>
            <person name="Pauchet Y."/>
        </authorList>
    </citation>
    <scope>NUCLEOTIDE SEQUENCE</scope>
    <source>
        <strain evidence="7">MMC_N1</strain>
    </source>
</reference>
<evidence type="ECO:0000256" key="5">
    <source>
        <dbReference type="PROSITE-ProRule" id="PRU00042"/>
    </source>
</evidence>
<dbReference type="Gene3D" id="3.30.160.60">
    <property type="entry name" value="Classic Zinc Finger"/>
    <property type="match status" value="2"/>
</dbReference>
<comment type="caution">
    <text evidence="7">The sequence shown here is derived from an EMBL/GenBank/DDBJ whole genome shotgun (WGS) entry which is preliminary data.</text>
</comment>
<evidence type="ECO:0000256" key="1">
    <source>
        <dbReference type="ARBA" id="ARBA00022723"/>
    </source>
</evidence>
<evidence type="ECO:0000256" key="2">
    <source>
        <dbReference type="ARBA" id="ARBA00022737"/>
    </source>
</evidence>
<keyword evidence="1" id="KW-0479">Metal-binding</keyword>
<gene>
    <name evidence="7" type="ORF">NQ317_009141</name>
</gene>
<dbReference type="InterPro" id="IPR036236">
    <property type="entry name" value="Znf_C2H2_sf"/>
</dbReference>
<dbReference type="Pfam" id="PF13909">
    <property type="entry name" value="zf-H2C2_5"/>
    <property type="match status" value="2"/>
</dbReference>
<dbReference type="PANTHER" id="PTHR24379:SF121">
    <property type="entry name" value="C2H2-TYPE DOMAIN-CONTAINING PROTEIN"/>
    <property type="match status" value="1"/>
</dbReference>
<keyword evidence="2" id="KW-0677">Repeat</keyword>
<protein>
    <recommendedName>
        <fullName evidence="6">C2H2-type domain-containing protein</fullName>
    </recommendedName>
</protein>
<evidence type="ECO:0000256" key="3">
    <source>
        <dbReference type="ARBA" id="ARBA00022771"/>
    </source>
</evidence>
<evidence type="ECO:0000256" key="4">
    <source>
        <dbReference type="ARBA" id="ARBA00022833"/>
    </source>
</evidence>
<keyword evidence="3 5" id="KW-0863">Zinc-finger</keyword>
<dbReference type="PANTHER" id="PTHR24379">
    <property type="entry name" value="KRAB AND ZINC FINGER DOMAIN-CONTAINING"/>
    <property type="match status" value="1"/>
</dbReference>
<sequence length="270" mass="31370">MGSVICTSCVESLTTYNKFVTICESTEERINSYHDMQQSDAIIKLSDVLTFLSKGICCNNVNIEKEVTLDNGEYSSKGPDVKEVLEKYQGATCDLTKHNRNHKRRTSVQKDISQMQMCESPAKHGEDVNSVHQKDNLKVRIYKCAMCAYKTKLKANLKRHLLVHKDISELYLYECKICEFKTKYSTQLNKHMLGHKVLKFKCKICEFQTKQKGNLKRHMWHMGHMDTSEGQILKCEMCKFYTKRKGAFILHLLAHTNILEDQLYKFESCE</sequence>
<dbReference type="SUPFAM" id="SSF57667">
    <property type="entry name" value="beta-beta-alpha zinc fingers"/>
    <property type="match status" value="2"/>
</dbReference>
<dbReference type="EMBL" id="JAPWTJ010000065">
    <property type="protein sequence ID" value="KAJ8983706.1"/>
    <property type="molecule type" value="Genomic_DNA"/>
</dbReference>
<proteinExistence type="predicted"/>
<dbReference type="PROSITE" id="PS50157">
    <property type="entry name" value="ZINC_FINGER_C2H2_2"/>
    <property type="match status" value="1"/>
</dbReference>
<organism evidence="7 8">
    <name type="scientific">Molorchus minor</name>
    <dbReference type="NCBI Taxonomy" id="1323400"/>
    <lineage>
        <taxon>Eukaryota</taxon>
        <taxon>Metazoa</taxon>
        <taxon>Ecdysozoa</taxon>
        <taxon>Arthropoda</taxon>
        <taxon>Hexapoda</taxon>
        <taxon>Insecta</taxon>
        <taxon>Pterygota</taxon>
        <taxon>Neoptera</taxon>
        <taxon>Endopterygota</taxon>
        <taxon>Coleoptera</taxon>
        <taxon>Polyphaga</taxon>
        <taxon>Cucujiformia</taxon>
        <taxon>Chrysomeloidea</taxon>
        <taxon>Cerambycidae</taxon>
        <taxon>Lamiinae</taxon>
        <taxon>Monochamini</taxon>
        <taxon>Molorchus</taxon>
    </lineage>
</organism>
<dbReference type="InterPro" id="IPR013087">
    <property type="entry name" value="Znf_C2H2_type"/>
</dbReference>
<dbReference type="SMART" id="SM00355">
    <property type="entry name" value="ZnF_C2H2"/>
    <property type="match status" value="4"/>
</dbReference>
<keyword evidence="4" id="KW-0862">Zinc</keyword>
<evidence type="ECO:0000313" key="7">
    <source>
        <dbReference type="EMBL" id="KAJ8983706.1"/>
    </source>
</evidence>
<name>A0ABQ9JZF8_9CUCU</name>
<dbReference type="Pfam" id="PF00096">
    <property type="entry name" value="zf-C2H2"/>
    <property type="match status" value="1"/>
</dbReference>
<evidence type="ECO:0000259" key="6">
    <source>
        <dbReference type="PROSITE" id="PS50157"/>
    </source>
</evidence>
<evidence type="ECO:0000313" key="8">
    <source>
        <dbReference type="Proteomes" id="UP001162164"/>
    </source>
</evidence>